<dbReference type="Proteomes" id="UP000034562">
    <property type="component" value="Unassembled WGS sequence"/>
</dbReference>
<dbReference type="STRING" id="1618563.UU12_C0007G0003"/>
<dbReference type="AlphaFoldDB" id="A0A0G0W7F4"/>
<accession>A0A0G0W7F4</accession>
<comment type="caution">
    <text evidence="1">The sequence shown here is derived from an EMBL/GenBank/DDBJ whole genome shotgun (WGS) entry which is preliminary data.</text>
</comment>
<evidence type="ECO:0000313" key="2">
    <source>
        <dbReference type="Proteomes" id="UP000034562"/>
    </source>
</evidence>
<gene>
    <name evidence="1" type="ORF">UU12_C0007G0003</name>
</gene>
<dbReference type="EMBL" id="LBZK01000007">
    <property type="protein sequence ID" value="KKR71132.1"/>
    <property type="molecule type" value="Genomic_DNA"/>
</dbReference>
<sequence length="49" mass="5698">MESIMVPKATFFNPLPRVPPISLEERIEIMMTRRVGTAIMKYEALYIRG</sequence>
<organism evidence="1 2">
    <name type="scientific">Candidatus Woesebacteria bacterium GW2011_GWA2_40_7b</name>
    <dbReference type="NCBI Taxonomy" id="1618563"/>
    <lineage>
        <taxon>Bacteria</taxon>
        <taxon>Candidatus Woeseibacteriota</taxon>
    </lineage>
</organism>
<evidence type="ECO:0000313" key="1">
    <source>
        <dbReference type="EMBL" id="KKR71132.1"/>
    </source>
</evidence>
<protein>
    <submittedName>
        <fullName evidence="1">Uncharacterized protein</fullName>
    </submittedName>
</protein>
<name>A0A0G0W7F4_9BACT</name>
<reference evidence="1 2" key="1">
    <citation type="journal article" date="2015" name="Nature">
        <title>rRNA introns, odd ribosomes, and small enigmatic genomes across a large radiation of phyla.</title>
        <authorList>
            <person name="Brown C.T."/>
            <person name="Hug L.A."/>
            <person name="Thomas B.C."/>
            <person name="Sharon I."/>
            <person name="Castelle C.J."/>
            <person name="Singh A."/>
            <person name="Wilkins M.J."/>
            <person name="Williams K.H."/>
            <person name="Banfield J.F."/>
        </authorList>
    </citation>
    <scope>NUCLEOTIDE SEQUENCE [LARGE SCALE GENOMIC DNA]</scope>
</reference>
<proteinExistence type="predicted"/>